<gene>
    <name evidence="2" type="ORF">HY544_02555</name>
</gene>
<keyword evidence="1" id="KW-0812">Transmembrane</keyword>
<keyword evidence="1" id="KW-1133">Transmembrane helix</keyword>
<evidence type="ECO:0000313" key="3">
    <source>
        <dbReference type="Proteomes" id="UP000732298"/>
    </source>
</evidence>
<protein>
    <submittedName>
        <fullName evidence="2">Uncharacterized protein</fullName>
    </submittedName>
</protein>
<evidence type="ECO:0000256" key="1">
    <source>
        <dbReference type="SAM" id="Phobius"/>
    </source>
</evidence>
<feature type="transmembrane region" description="Helical" evidence="1">
    <location>
        <begin position="99"/>
        <end position="117"/>
    </location>
</feature>
<organism evidence="2 3">
    <name type="scientific">Candidatus Iainarchaeum sp</name>
    <dbReference type="NCBI Taxonomy" id="3101447"/>
    <lineage>
        <taxon>Archaea</taxon>
        <taxon>Candidatus Iainarchaeota</taxon>
        <taxon>Candidatus Iainarchaeia</taxon>
        <taxon>Candidatus Iainarchaeales</taxon>
        <taxon>Candidatus Iainarchaeaceae</taxon>
        <taxon>Candidatus Iainarchaeum</taxon>
    </lineage>
</organism>
<evidence type="ECO:0000313" key="2">
    <source>
        <dbReference type="EMBL" id="MBI4210365.1"/>
    </source>
</evidence>
<proteinExistence type="predicted"/>
<sequence>MFFEILAYLLALDFGRLFSLFLGNLLWFFMLAAFVYFIMEGKRLLLGMVLIMPYALLLADFSSVSGAVFLTGSGLLLFYLSRIAVVSFVESTPALKRHFLPIVLVQGWAAIIAASLFF</sequence>
<comment type="caution">
    <text evidence="2">The sequence shown here is derived from an EMBL/GenBank/DDBJ whole genome shotgun (WGS) entry which is preliminary data.</text>
</comment>
<accession>A0A8T3YK15</accession>
<reference evidence="2" key="1">
    <citation type="submission" date="2020-07" db="EMBL/GenBank/DDBJ databases">
        <title>Huge and variable diversity of episymbiotic CPR bacteria and DPANN archaea in groundwater ecosystems.</title>
        <authorList>
            <person name="He C.Y."/>
            <person name="Keren R."/>
            <person name="Whittaker M."/>
            <person name="Farag I.F."/>
            <person name="Doudna J."/>
            <person name="Cate J.H.D."/>
            <person name="Banfield J.F."/>
        </authorList>
    </citation>
    <scope>NUCLEOTIDE SEQUENCE</scope>
    <source>
        <strain evidence="2">NC_groundwater_1296_Ag_S-0.2um_52_80</strain>
    </source>
</reference>
<keyword evidence="1" id="KW-0472">Membrane</keyword>
<dbReference type="Proteomes" id="UP000732298">
    <property type="component" value="Unassembled WGS sequence"/>
</dbReference>
<dbReference type="EMBL" id="JACQPB010000033">
    <property type="protein sequence ID" value="MBI4210365.1"/>
    <property type="molecule type" value="Genomic_DNA"/>
</dbReference>
<dbReference type="AlphaFoldDB" id="A0A8T3YK15"/>
<feature type="transmembrane region" description="Helical" evidence="1">
    <location>
        <begin position="20"/>
        <end position="39"/>
    </location>
</feature>
<name>A0A8T3YK15_9ARCH</name>
<feature type="transmembrane region" description="Helical" evidence="1">
    <location>
        <begin position="51"/>
        <end position="79"/>
    </location>
</feature>